<dbReference type="GO" id="GO:0060090">
    <property type="term" value="F:molecular adaptor activity"/>
    <property type="evidence" value="ECO:0007669"/>
    <property type="project" value="TreeGrafter"/>
</dbReference>
<dbReference type="EMBL" id="JAACJK010000110">
    <property type="protein sequence ID" value="KAF5332704.1"/>
    <property type="molecule type" value="Genomic_DNA"/>
</dbReference>
<gene>
    <name evidence="4" type="ORF">D9611_005211</name>
</gene>
<evidence type="ECO:0000313" key="5">
    <source>
        <dbReference type="Proteomes" id="UP000541558"/>
    </source>
</evidence>
<feature type="repeat" description="TPR" evidence="3">
    <location>
        <begin position="12"/>
        <end position="45"/>
    </location>
</feature>
<evidence type="ECO:0000256" key="1">
    <source>
        <dbReference type="ARBA" id="ARBA00022737"/>
    </source>
</evidence>
<dbReference type="GO" id="GO:0016020">
    <property type="term" value="C:membrane"/>
    <property type="evidence" value="ECO:0007669"/>
    <property type="project" value="TreeGrafter"/>
</dbReference>
<sequence>MPTSNTSVNPEAERFKSLGNDHYLRKEYGTAHRYYTEAIKADPTNAVYYANRAAVLHASKDYSEAALDCMKAVEMDPQYTKAWGRLGTVSQMVSNWPMAIDAFQRALKCIPKDTVCPTEMALRTHFTQGLETAKYYSSRDPWDLYEALIPFKQASGKPSCVGNIKFAYEDFKNGSTALSSVKVDSQSPLSGGRFLQQWSTADGHATRDLSNSLVCDSRMFHVKDIESFRDKLKMQSMVEKSHHNGWSITPTTDSSTRPSTKIKEEALQRLENGPFKPVGVALTMTLRSSIVNAFYRYQYLNDTQGATDILTEALDIMEWGQVKFQHIGVNDKGSVYDRTFVRGIQRLTLEIMQKAIATHGSGVKYTTKDVMKLATKVVVDVQADAVDAIEIIAATAEARLMGRYRTYWLYPKVTAVGALGWCYYQQALEISENDPEREIRSLKAADCYLEAAEETPEDDELYIDYLCKHLECLCTGKKPLKATLPVCKRIRLAMPAVLEIWGGPRFGDRLRKKFEKVTEFETKYRQRIAEGVCTLDTVTQSSFPQEQTPRPPKVVTDVAPRKPGTSKTANAVRRAKIRKLLSQVI</sequence>
<evidence type="ECO:0000256" key="2">
    <source>
        <dbReference type="ARBA" id="ARBA00022803"/>
    </source>
</evidence>
<organism evidence="4 5">
    <name type="scientific">Ephemerocybe angulata</name>
    <dbReference type="NCBI Taxonomy" id="980116"/>
    <lineage>
        <taxon>Eukaryota</taxon>
        <taxon>Fungi</taxon>
        <taxon>Dikarya</taxon>
        <taxon>Basidiomycota</taxon>
        <taxon>Agaricomycotina</taxon>
        <taxon>Agaricomycetes</taxon>
        <taxon>Agaricomycetidae</taxon>
        <taxon>Agaricales</taxon>
        <taxon>Agaricineae</taxon>
        <taxon>Psathyrellaceae</taxon>
        <taxon>Ephemerocybe</taxon>
    </lineage>
</organism>
<keyword evidence="1" id="KW-0677">Repeat</keyword>
<dbReference type="GO" id="GO:0006620">
    <property type="term" value="P:post-translational protein targeting to endoplasmic reticulum membrane"/>
    <property type="evidence" value="ECO:0007669"/>
    <property type="project" value="TreeGrafter"/>
</dbReference>
<dbReference type="InterPro" id="IPR019734">
    <property type="entry name" value="TPR_rpt"/>
</dbReference>
<dbReference type="PANTHER" id="PTHR45831:SF2">
    <property type="entry name" value="LD24721P"/>
    <property type="match status" value="1"/>
</dbReference>
<dbReference type="SUPFAM" id="SSF48452">
    <property type="entry name" value="TPR-like"/>
    <property type="match status" value="1"/>
</dbReference>
<dbReference type="PANTHER" id="PTHR45831">
    <property type="entry name" value="LD24721P"/>
    <property type="match status" value="1"/>
</dbReference>
<dbReference type="InterPro" id="IPR011990">
    <property type="entry name" value="TPR-like_helical_dom_sf"/>
</dbReference>
<name>A0A8H5C060_9AGAR</name>
<dbReference type="Pfam" id="PF13431">
    <property type="entry name" value="TPR_17"/>
    <property type="match status" value="1"/>
</dbReference>
<protein>
    <submittedName>
        <fullName evidence="4">Uncharacterized protein</fullName>
    </submittedName>
</protein>
<evidence type="ECO:0000313" key="4">
    <source>
        <dbReference type="EMBL" id="KAF5332704.1"/>
    </source>
</evidence>
<dbReference type="GO" id="GO:0072380">
    <property type="term" value="C:TRC complex"/>
    <property type="evidence" value="ECO:0007669"/>
    <property type="project" value="TreeGrafter"/>
</dbReference>
<accession>A0A8H5C060</accession>
<dbReference type="SMART" id="SM00028">
    <property type="entry name" value="TPR"/>
    <property type="match status" value="3"/>
</dbReference>
<comment type="caution">
    <text evidence="4">The sequence shown here is derived from an EMBL/GenBank/DDBJ whole genome shotgun (WGS) entry which is preliminary data.</text>
</comment>
<keyword evidence="5" id="KW-1185">Reference proteome</keyword>
<dbReference type="InterPro" id="IPR047150">
    <property type="entry name" value="SGT"/>
</dbReference>
<proteinExistence type="predicted"/>
<dbReference type="Proteomes" id="UP000541558">
    <property type="component" value="Unassembled WGS sequence"/>
</dbReference>
<feature type="repeat" description="TPR" evidence="3">
    <location>
        <begin position="80"/>
        <end position="113"/>
    </location>
</feature>
<dbReference type="PROSITE" id="PS50005">
    <property type="entry name" value="TPR"/>
    <property type="match status" value="2"/>
</dbReference>
<dbReference type="Gene3D" id="1.25.40.10">
    <property type="entry name" value="Tetratricopeptide repeat domain"/>
    <property type="match status" value="1"/>
</dbReference>
<dbReference type="OrthoDB" id="2423701at2759"/>
<dbReference type="AlphaFoldDB" id="A0A8H5C060"/>
<reference evidence="4 5" key="1">
    <citation type="journal article" date="2020" name="ISME J.">
        <title>Uncovering the hidden diversity of litter-decomposition mechanisms in mushroom-forming fungi.</title>
        <authorList>
            <person name="Floudas D."/>
            <person name="Bentzer J."/>
            <person name="Ahren D."/>
            <person name="Johansson T."/>
            <person name="Persson P."/>
            <person name="Tunlid A."/>
        </authorList>
    </citation>
    <scope>NUCLEOTIDE SEQUENCE [LARGE SCALE GENOMIC DNA]</scope>
    <source>
        <strain evidence="4 5">CBS 175.51</strain>
    </source>
</reference>
<evidence type="ECO:0000256" key="3">
    <source>
        <dbReference type="PROSITE-ProRule" id="PRU00339"/>
    </source>
</evidence>
<keyword evidence="2 3" id="KW-0802">TPR repeat</keyword>